<dbReference type="Pfam" id="PF19939">
    <property type="entry name" value="DUF6401"/>
    <property type="match status" value="1"/>
</dbReference>
<protein>
    <submittedName>
        <fullName evidence="1">DUF6401 family natural product biosynthesis protein</fullName>
    </submittedName>
</protein>
<keyword evidence="2" id="KW-1185">Reference proteome</keyword>
<comment type="caution">
    <text evidence="1">The sequence shown here is derived from an EMBL/GenBank/DDBJ whole genome shotgun (WGS) entry which is preliminary data.</text>
</comment>
<dbReference type="Proteomes" id="UP001597182">
    <property type="component" value="Unassembled WGS sequence"/>
</dbReference>
<evidence type="ECO:0000313" key="2">
    <source>
        <dbReference type="Proteomes" id="UP001597182"/>
    </source>
</evidence>
<dbReference type="InterPro" id="IPR045647">
    <property type="entry name" value="DUF6401"/>
</dbReference>
<name>A0ABW3VSK7_9PSEU</name>
<dbReference type="EMBL" id="JBHTMB010000310">
    <property type="protein sequence ID" value="MFD1237842.1"/>
    <property type="molecule type" value="Genomic_DNA"/>
</dbReference>
<reference evidence="2" key="1">
    <citation type="journal article" date="2019" name="Int. J. Syst. Evol. Microbiol.">
        <title>The Global Catalogue of Microorganisms (GCM) 10K type strain sequencing project: providing services to taxonomists for standard genome sequencing and annotation.</title>
        <authorList>
            <consortium name="The Broad Institute Genomics Platform"/>
            <consortium name="The Broad Institute Genome Sequencing Center for Infectious Disease"/>
            <person name="Wu L."/>
            <person name="Ma J."/>
        </authorList>
    </citation>
    <scope>NUCLEOTIDE SEQUENCE [LARGE SCALE GENOMIC DNA]</scope>
    <source>
        <strain evidence="2">CCUG 49018</strain>
    </source>
</reference>
<sequence length="129" mass="14108">MPVLRDVGSLVSEWSARRTLRRLTDQFGLPGLAAARRSPGLGAALDQHVAAVRDMLDDRPGFRSAVLTRVDSRDRTVRLAAYARGLVDEQCRGGGSVAVPADGRWEHADWVALRLLAICHLGREVARRA</sequence>
<organism evidence="1 2">
    <name type="scientific">Pseudonocardia benzenivorans</name>
    <dbReference type="NCBI Taxonomy" id="228005"/>
    <lineage>
        <taxon>Bacteria</taxon>
        <taxon>Bacillati</taxon>
        <taxon>Actinomycetota</taxon>
        <taxon>Actinomycetes</taxon>
        <taxon>Pseudonocardiales</taxon>
        <taxon>Pseudonocardiaceae</taxon>
        <taxon>Pseudonocardia</taxon>
    </lineage>
</organism>
<dbReference type="RefSeq" id="WP_346090414.1">
    <property type="nucleotide sequence ID" value="NZ_BAABKS010000010.1"/>
</dbReference>
<accession>A0ABW3VSK7</accession>
<evidence type="ECO:0000313" key="1">
    <source>
        <dbReference type="EMBL" id="MFD1237842.1"/>
    </source>
</evidence>
<gene>
    <name evidence="1" type="ORF">ACFQ34_31545</name>
</gene>
<proteinExistence type="predicted"/>